<feature type="chain" id="PRO_5038163415" evidence="11">
    <location>
        <begin position="23"/>
        <end position="554"/>
    </location>
</feature>
<dbReference type="GO" id="GO:0005886">
    <property type="term" value="C:plasma membrane"/>
    <property type="evidence" value="ECO:0007669"/>
    <property type="project" value="UniProtKB-SubCell"/>
</dbReference>
<dbReference type="PRINTS" id="PR00252">
    <property type="entry name" value="NRIONCHANNEL"/>
</dbReference>
<evidence type="ECO:0000259" key="13">
    <source>
        <dbReference type="Pfam" id="PF02931"/>
    </source>
</evidence>
<feature type="compositionally biased region" description="Polar residues" evidence="12">
    <location>
        <begin position="413"/>
        <end position="423"/>
    </location>
</feature>
<feature type="region of interest" description="Disordered" evidence="12">
    <location>
        <begin position="463"/>
        <end position="496"/>
    </location>
</feature>
<sequence length="554" mass="63775">MSSHKHLLILFEVLAFCTFLWGRSLRERLQRNPKLPPLVGNEPLKVFCGIYIESLGNFRAAEMSFDADLYLYLSWKDPSLNHSDFDYVLLNDPKIRHYIWLPDLYFANSRTSRFHEVIAPNLNLFIDRNGTIAYSTRITLSVACNLELSLYPMDSQKCAIQMLSYAYVDNQVSFRWFDIIDATRYNPDIQLPEFKIVNLTNEYCDGIYNYAIMEHSFKRDKFSCLEAIIHLNRQIGYHVVQSFIPTGMIVMISWVSFWIDRRAVPARVTLSFTTLLSLSTLGNGLRFGLPQVAYAKAIDFWFGACMFFVFLSLLEFAAVNSYMREAEKYERFANYYAKKNSVTIPPGRAPPKGGPSPMISRIPTPLPQRGPMFFDSSTQNSWERAKPPPIITDYNKLPSIDASSSESDESPTLKWSSAANVGENNPVWFSVDEQPPQRSPPMKIKKEEKKEFAKISRVLPAITVDRTESGRKKHNNNNNNASSTSSKTQPPRDVNPMATNHFLHEGFRCSRKGLSIDLNSRWLFPTAFTIWNLLYWGYYLWYIQMQPPTKSISL</sequence>
<dbReference type="GO" id="GO:0004888">
    <property type="term" value="F:transmembrane signaling receptor activity"/>
    <property type="evidence" value="ECO:0007669"/>
    <property type="project" value="InterPro"/>
</dbReference>
<feature type="domain" description="Neurotransmitter-gated ion-channel transmembrane" evidence="14">
    <location>
        <begin position="244"/>
        <end position="536"/>
    </location>
</feature>
<dbReference type="Proteomes" id="UP000887572">
    <property type="component" value="Unplaced"/>
</dbReference>
<evidence type="ECO:0000313" key="16">
    <source>
        <dbReference type="WBParaSite" id="Gr19_v10_g1109.t1"/>
    </source>
</evidence>
<name>A0A914GTC8_GLORO</name>
<dbReference type="PRINTS" id="PR00253">
    <property type="entry name" value="GABAARECEPTR"/>
</dbReference>
<keyword evidence="15" id="KW-1185">Reference proteome</keyword>
<feature type="signal peptide" evidence="11">
    <location>
        <begin position="1"/>
        <end position="22"/>
    </location>
</feature>
<dbReference type="InterPro" id="IPR038050">
    <property type="entry name" value="Neuro_actylchol_rec"/>
</dbReference>
<evidence type="ECO:0000256" key="2">
    <source>
        <dbReference type="ARBA" id="ARBA00004236"/>
    </source>
</evidence>
<feature type="region of interest" description="Disordered" evidence="12">
    <location>
        <begin position="373"/>
        <end position="449"/>
    </location>
</feature>
<feature type="transmembrane region" description="Helical" evidence="11">
    <location>
        <begin position="522"/>
        <end position="541"/>
    </location>
</feature>
<keyword evidence="10 11" id="KW-0407">Ion channel</keyword>
<evidence type="ECO:0000259" key="14">
    <source>
        <dbReference type="Pfam" id="PF02932"/>
    </source>
</evidence>
<evidence type="ECO:0000256" key="8">
    <source>
        <dbReference type="ARBA" id="ARBA00023065"/>
    </source>
</evidence>
<dbReference type="Gene3D" id="1.20.58.390">
    <property type="entry name" value="Neurotransmitter-gated ion-channel transmembrane domain"/>
    <property type="match status" value="1"/>
</dbReference>
<dbReference type="InterPro" id="IPR018000">
    <property type="entry name" value="Neurotransmitter_ion_chnl_CS"/>
</dbReference>
<keyword evidence="6 11" id="KW-0732">Signal</keyword>
<evidence type="ECO:0000256" key="3">
    <source>
        <dbReference type="ARBA" id="ARBA00022448"/>
    </source>
</evidence>
<keyword evidence="7 11" id="KW-1133">Transmembrane helix</keyword>
<evidence type="ECO:0000256" key="6">
    <source>
        <dbReference type="ARBA" id="ARBA00022729"/>
    </source>
</evidence>
<dbReference type="InterPro" id="IPR006029">
    <property type="entry name" value="Neurotrans-gated_channel_TM"/>
</dbReference>
<dbReference type="CDD" id="cd19049">
    <property type="entry name" value="LGIC_TM_anion"/>
    <property type="match status" value="1"/>
</dbReference>
<dbReference type="AlphaFoldDB" id="A0A914GTC8"/>
<dbReference type="InterPro" id="IPR006201">
    <property type="entry name" value="Neur_channel"/>
</dbReference>
<keyword evidence="9 11" id="KW-0472">Membrane</keyword>
<keyword evidence="4" id="KW-1003">Cell membrane</keyword>
<evidence type="ECO:0000256" key="1">
    <source>
        <dbReference type="ARBA" id="ARBA00004141"/>
    </source>
</evidence>
<dbReference type="WBParaSite" id="Gr19_v10_g1109.t1">
    <property type="protein sequence ID" value="Gr19_v10_g1109.t1"/>
    <property type="gene ID" value="Gr19_v10_g1109"/>
</dbReference>
<dbReference type="CDD" id="cd18987">
    <property type="entry name" value="LGIC_ECD_anion"/>
    <property type="match status" value="1"/>
</dbReference>
<dbReference type="InterPro" id="IPR036734">
    <property type="entry name" value="Neur_chan_lig-bd_sf"/>
</dbReference>
<organism evidence="15 16">
    <name type="scientific">Globodera rostochiensis</name>
    <name type="common">Golden nematode worm</name>
    <name type="synonym">Heterodera rostochiensis</name>
    <dbReference type="NCBI Taxonomy" id="31243"/>
    <lineage>
        <taxon>Eukaryota</taxon>
        <taxon>Metazoa</taxon>
        <taxon>Ecdysozoa</taxon>
        <taxon>Nematoda</taxon>
        <taxon>Chromadorea</taxon>
        <taxon>Rhabditida</taxon>
        <taxon>Tylenchina</taxon>
        <taxon>Tylenchomorpha</taxon>
        <taxon>Tylenchoidea</taxon>
        <taxon>Heteroderidae</taxon>
        <taxon>Heteroderinae</taxon>
        <taxon>Globodera</taxon>
    </lineage>
</organism>
<dbReference type="InterPro" id="IPR006028">
    <property type="entry name" value="GABAA/Glycine_rcpt"/>
</dbReference>
<dbReference type="GO" id="GO:0005230">
    <property type="term" value="F:extracellular ligand-gated monoatomic ion channel activity"/>
    <property type="evidence" value="ECO:0007669"/>
    <property type="project" value="InterPro"/>
</dbReference>
<reference evidence="16" key="1">
    <citation type="submission" date="2022-11" db="UniProtKB">
        <authorList>
            <consortium name="WormBaseParasite"/>
        </authorList>
    </citation>
    <scope>IDENTIFICATION</scope>
</reference>
<dbReference type="Pfam" id="PF02932">
    <property type="entry name" value="Neur_chan_memb"/>
    <property type="match status" value="1"/>
</dbReference>
<protein>
    <submittedName>
        <fullName evidence="16">Uncharacterized protein</fullName>
    </submittedName>
</protein>
<feature type="transmembrane region" description="Helical" evidence="11">
    <location>
        <begin position="269"/>
        <end position="288"/>
    </location>
</feature>
<comment type="similarity">
    <text evidence="11">Belongs to the ligand-gated ion channel (TC 1.A.9) family.</text>
</comment>
<feature type="domain" description="Neurotransmitter-gated ion-channel ligand-binding" evidence="13">
    <location>
        <begin position="32"/>
        <end position="234"/>
    </location>
</feature>
<evidence type="ECO:0000256" key="11">
    <source>
        <dbReference type="RuleBase" id="RU000687"/>
    </source>
</evidence>
<keyword evidence="8 11" id="KW-0406">Ion transport</keyword>
<feature type="transmembrane region" description="Helical" evidence="11">
    <location>
        <begin position="300"/>
        <end position="322"/>
    </location>
</feature>
<evidence type="ECO:0000256" key="7">
    <source>
        <dbReference type="ARBA" id="ARBA00022989"/>
    </source>
</evidence>
<feature type="transmembrane region" description="Helical" evidence="11">
    <location>
        <begin position="235"/>
        <end position="257"/>
    </location>
</feature>
<dbReference type="SUPFAM" id="SSF90112">
    <property type="entry name" value="Neurotransmitter-gated ion-channel transmembrane pore"/>
    <property type="match status" value="1"/>
</dbReference>
<dbReference type="Gene3D" id="2.70.170.10">
    <property type="entry name" value="Neurotransmitter-gated ion-channel ligand-binding domain"/>
    <property type="match status" value="1"/>
</dbReference>
<dbReference type="InterPro" id="IPR036719">
    <property type="entry name" value="Neuro-gated_channel_TM_sf"/>
</dbReference>
<accession>A0A914GTC8</accession>
<dbReference type="InterPro" id="IPR006202">
    <property type="entry name" value="Neur_chan_lig-bd"/>
</dbReference>
<dbReference type="PROSITE" id="PS00236">
    <property type="entry name" value="NEUROTR_ION_CHANNEL"/>
    <property type="match status" value="1"/>
</dbReference>
<evidence type="ECO:0000313" key="15">
    <source>
        <dbReference type="Proteomes" id="UP000887572"/>
    </source>
</evidence>
<keyword evidence="5 11" id="KW-0812">Transmembrane</keyword>
<proteinExistence type="inferred from homology"/>
<evidence type="ECO:0000256" key="5">
    <source>
        <dbReference type="ARBA" id="ARBA00022692"/>
    </source>
</evidence>
<keyword evidence="3 11" id="KW-0813">Transport</keyword>
<evidence type="ECO:0000256" key="10">
    <source>
        <dbReference type="ARBA" id="ARBA00023303"/>
    </source>
</evidence>
<evidence type="ECO:0000256" key="12">
    <source>
        <dbReference type="SAM" id="MobiDB-lite"/>
    </source>
</evidence>
<dbReference type="Pfam" id="PF02931">
    <property type="entry name" value="Neur_chan_LBD"/>
    <property type="match status" value="1"/>
</dbReference>
<dbReference type="SUPFAM" id="SSF63712">
    <property type="entry name" value="Nicotinic receptor ligand binding domain-like"/>
    <property type="match status" value="1"/>
</dbReference>
<evidence type="ECO:0000256" key="4">
    <source>
        <dbReference type="ARBA" id="ARBA00022475"/>
    </source>
</evidence>
<evidence type="ECO:0000256" key="9">
    <source>
        <dbReference type="ARBA" id="ARBA00023136"/>
    </source>
</evidence>
<comment type="subcellular location">
    <subcellularLocation>
        <location evidence="2">Cell membrane</location>
    </subcellularLocation>
    <subcellularLocation>
        <location evidence="1">Membrane</location>
        <topology evidence="1">Multi-pass membrane protein</topology>
    </subcellularLocation>
</comment>
<dbReference type="PANTHER" id="PTHR18945">
    <property type="entry name" value="NEUROTRANSMITTER GATED ION CHANNEL"/>
    <property type="match status" value="1"/>
</dbReference>